<proteinExistence type="predicted"/>
<keyword evidence="2" id="KW-1185">Reference proteome</keyword>
<dbReference type="InterPro" id="IPR024524">
    <property type="entry name" value="DUF3800"/>
</dbReference>
<accession>A0ABV1D0A6</accession>
<reference evidence="1 2" key="1">
    <citation type="submission" date="2024-03" db="EMBL/GenBank/DDBJ databases">
        <title>Human intestinal bacterial collection.</title>
        <authorList>
            <person name="Pauvert C."/>
            <person name="Hitch T.C.A."/>
            <person name="Clavel T."/>
        </authorList>
    </citation>
    <scope>NUCLEOTIDE SEQUENCE [LARGE SCALE GENOMIC DNA]</scope>
    <source>
        <strain evidence="1 2">CLA-SR-H021</strain>
    </source>
</reference>
<protein>
    <submittedName>
        <fullName evidence="1">DUF3800 domain-containing protein</fullName>
    </submittedName>
</protein>
<organism evidence="1 2">
    <name type="scientific">Enterocloster hominis</name>
    <name type="common">ex Hitch et al. 2024</name>
    <dbReference type="NCBI Taxonomy" id="1917870"/>
    <lineage>
        <taxon>Bacteria</taxon>
        <taxon>Bacillati</taxon>
        <taxon>Bacillota</taxon>
        <taxon>Clostridia</taxon>
        <taxon>Lachnospirales</taxon>
        <taxon>Lachnospiraceae</taxon>
        <taxon>Enterocloster</taxon>
    </lineage>
</organism>
<comment type="caution">
    <text evidence="1">The sequence shown here is derived from an EMBL/GenBank/DDBJ whole genome shotgun (WGS) entry which is preliminary data.</text>
</comment>
<evidence type="ECO:0000313" key="2">
    <source>
        <dbReference type="Proteomes" id="UP001454086"/>
    </source>
</evidence>
<dbReference type="RefSeq" id="WP_040379980.1">
    <property type="nucleotide sequence ID" value="NZ_JBBMFM010000005.1"/>
</dbReference>
<dbReference type="Proteomes" id="UP001454086">
    <property type="component" value="Unassembled WGS sequence"/>
</dbReference>
<dbReference type="Pfam" id="PF12686">
    <property type="entry name" value="DUF3800"/>
    <property type="match status" value="1"/>
</dbReference>
<dbReference type="EMBL" id="JBBMFM010000005">
    <property type="protein sequence ID" value="MEQ2423827.1"/>
    <property type="molecule type" value="Genomic_DNA"/>
</dbReference>
<evidence type="ECO:0000313" key="1">
    <source>
        <dbReference type="EMBL" id="MEQ2423827.1"/>
    </source>
</evidence>
<gene>
    <name evidence="1" type="ORF">WMQ36_02455</name>
</gene>
<name>A0ABV1D0A6_9FIRM</name>
<sequence>MIFMDESGHTGTQRFNDGKWNINGQSYFVLAAFKLDGTMIDLVERELDILIKKYRIQSELKSTGKVVKNNLLNLSNDIEAMLNKVNGEIHIEIVNKRYCIAMQIVNYCILPYYDLPPDDIRATIIKPLFANYLYLHLDDETLGKFVEFFDSNRKNVRELSTMCGMLFGMIKHSQVKKSISDTMETIRKYKKMGIQLNNLFPLEDRYRGGKSTVSVCPHIDSFNNIVMYYPNEKNFIHDEIKDIDNALKENIKTICELYKREMNLDFDKSVNNACLQIADFFAGNIRVYIEKVFAHEESNDTPELFKKIVECNTNFVAPYHEQCAILSQNDGLKALMDWYNDWAKM</sequence>